<dbReference type="SMART" id="SM00382">
    <property type="entry name" value="AAA"/>
    <property type="match status" value="1"/>
</dbReference>
<feature type="domain" description="ABC transporter" evidence="11">
    <location>
        <begin position="430"/>
        <end position="664"/>
    </location>
</feature>
<gene>
    <name evidence="13" type="ORF">D7V94_04365</name>
</gene>
<dbReference type="Gene3D" id="3.40.50.300">
    <property type="entry name" value="P-loop containing nucleotide triphosphate hydrolases"/>
    <property type="match status" value="1"/>
</dbReference>
<evidence type="ECO:0000256" key="1">
    <source>
        <dbReference type="ARBA" id="ARBA00004651"/>
    </source>
</evidence>
<dbReference type="PROSITE" id="PS00211">
    <property type="entry name" value="ABC_TRANSPORTER_1"/>
    <property type="match status" value="1"/>
</dbReference>
<dbReference type="GO" id="GO:0015421">
    <property type="term" value="F:ABC-type oligopeptide transporter activity"/>
    <property type="evidence" value="ECO:0007669"/>
    <property type="project" value="TreeGrafter"/>
</dbReference>
<dbReference type="GO" id="GO:0005886">
    <property type="term" value="C:plasma membrane"/>
    <property type="evidence" value="ECO:0007669"/>
    <property type="project" value="UniProtKB-SubCell"/>
</dbReference>
<dbReference type="FunFam" id="3.40.50.300:FF:000287">
    <property type="entry name" value="Multidrug ABC transporter ATP-binding protein"/>
    <property type="match status" value="1"/>
</dbReference>
<dbReference type="FunFam" id="1.20.1560.10:FF:000011">
    <property type="entry name" value="Multidrug ABC transporter ATP-binding protein"/>
    <property type="match status" value="1"/>
</dbReference>
<dbReference type="EMBL" id="RAYQ01000003">
    <property type="protein sequence ID" value="RKI93216.1"/>
    <property type="molecule type" value="Genomic_DNA"/>
</dbReference>
<dbReference type="InterPro" id="IPR003439">
    <property type="entry name" value="ABC_transporter-like_ATP-bd"/>
</dbReference>
<evidence type="ECO:0000313" key="13">
    <source>
        <dbReference type="EMBL" id="RKI93216.1"/>
    </source>
</evidence>
<keyword evidence="7 10" id="KW-1133">Transmembrane helix</keyword>
<evidence type="ECO:0000256" key="7">
    <source>
        <dbReference type="ARBA" id="ARBA00022989"/>
    </source>
</evidence>
<feature type="transmembrane region" description="Helical" evidence="10">
    <location>
        <begin position="214"/>
        <end position="234"/>
    </location>
</feature>
<keyword evidence="8 10" id="KW-0472">Membrane</keyword>
<feature type="compositionally biased region" description="Low complexity" evidence="9">
    <location>
        <begin position="27"/>
        <end position="36"/>
    </location>
</feature>
<comment type="caution">
    <text evidence="13">The sequence shown here is derived from an EMBL/GenBank/DDBJ whole genome shotgun (WGS) entry which is preliminary data.</text>
</comment>
<feature type="domain" description="ABC transmembrane type-1" evidence="12">
    <location>
        <begin position="76"/>
        <end position="358"/>
    </location>
</feature>
<dbReference type="GO" id="GO:0016887">
    <property type="term" value="F:ATP hydrolysis activity"/>
    <property type="evidence" value="ECO:0007669"/>
    <property type="project" value="InterPro"/>
</dbReference>
<dbReference type="InterPro" id="IPR036640">
    <property type="entry name" value="ABC1_TM_sf"/>
</dbReference>
<accession>A0A3A9B197</accession>
<dbReference type="InterPro" id="IPR027417">
    <property type="entry name" value="P-loop_NTPase"/>
</dbReference>
<dbReference type="SUPFAM" id="SSF90123">
    <property type="entry name" value="ABC transporter transmembrane region"/>
    <property type="match status" value="1"/>
</dbReference>
<dbReference type="RefSeq" id="WP_120467148.1">
    <property type="nucleotide sequence ID" value="NZ_RAYQ01000003.1"/>
</dbReference>
<evidence type="ECO:0000256" key="10">
    <source>
        <dbReference type="SAM" id="Phobius"/>
    </source>
</evidence>
<reference evidence="13 14" key="1">
    <citation type="submission" date="2018-09" db="EMBL/GenBank/DDBJ databases">
        <title>Murine metabolic-syndrome-specific gut microbial biobank.</title>
        <authorList>
            <person name="Liu C."/>
        </authorList>
    </citation>
    <scope>NUCLEOTIDE SEQUENCE [LARGE SCALE GENOMIC DNA]</scope>
    <source>
        <strain evidence="13 14">0.1xD8-82</strain>
    </source>
</reference>
<feature type="transmembrane region" description="Helical" evidence="10">
    <location>
        <begin position="191"/>
        <end position="208"/>
    </location>
</feature>
<keyword evidence="4 10" id="KW-0812">Transmembrane</keyword>
<dbReference type="Gene3D" id="1.20.1560.10">
    <property type="entry name" value="ABC transporter type 1, transmembrane domain"/>
    <property type="match status" value="1"/>
</dbReference>
<dbReference type="Proteomes" id="UP000280696">
    <property type="component" value="Unassembled WGS sequence"/>
</dbReference>
<dbReference type="InterPro" id="IPR017871">
    <property type="entry name" value="ABC_transporter-like_CS"/>
</dbReference>
<evidence type="ECO:0000256" key="8">
    <source>
        <dbReference type="ARBA" id="ARBA00023136"/>
    </source>
</evidence>
<organism evidence="13 14">
    <name type="scientific">Parablautia intestinalis</name>
    <dbReference type="NCBI Taxonomy" id="2320100"/>
    <lineage>
        <taxon>Bacteria</taxon>
        <taxon>Bacillati</taxon>
        <taxon>Bacillota</taxon>
        <taxon>Clostridia</taxon>
        <taxon>Lachnospirales</taxon>
        <taxon>Lachnospiraceae</taxon>
        <taxon>Parablautia</taxon>
    </lineage>
</organism>
<dbReference type="PROSITE" id="PS50893">
    <property type="entry name" value="ABC_TRANSPORTER_2"/>
    <property type="match status" value="1"/>
</dbReference>
<dbReference type="GO" id="GO:0005524">
    <property type="term" value="F:ATP binding"/>
    <property type="evidence" value="ECO:0007669"/>
    <property type="project" value="UniProtKB-KW"/>
</dbReference>
<evidence type="ECO:0000313" key="14">
    <source>
        <dbReference type="Proteomes" id="UP000280696"/>
    </source>
</evidence>
<evidence type="ECO:0000256" key="2">
    <source>
        <dbReference type="ARBA" id="ARBA00022448"/>
    </source>
</evidence>
<comment type="subcellular location">
    <subcellularLocation>
        <location evidence="1">Cell membrane</location>
        <topology evidence="1">Multi-pass membrane protein</topology>
    </subcellularLocation>
</comment>
<sequence>MRQEKLEYLQKKYESRLNPAKDTALDMAPGGAMPKGPGHGRRGGRGNMPGGKPKNVRITVGRLLSYIAHEKWKLGVVFFCVIGGTIANLAGSYMLRPVINGLTSGDGNIVFLLKGILTMAAIYLTGVAAQYLQQRIMIEVSQNAIMKLRKDLFHKLQKLPVRYYDTNNHGDVMSRFTNDVDAVGEMLNNTVVQLISGAINIIGTFSLMAYTNVWLTLITILMVPVMLKAVGLVGSRSRKYYRAQQAAIGTLNGYIEETVTGQKVVKVFTHEEEAKEEFEYLNGDLRKKQIKAQFFGGIMGPVMGNLGQVSYSLTACIGGILCVLRGFDLGGLTVFVNYSRQFSRPLNEVAMQVNTIFSALAGAERVFAVMDAEPEKEDARQAVCIMENKEQEKSFYAIPKDSHLTRMDGFMEDVQGQDEKFYYKEVKGAVTLKNVTFGYNPDKTILKNISLYAKPGQKIAFVGSTGAGKTTITNLINRFYDIDEGSITVDNIPVTDLERDSLRKNVAMVLQDTHLFTGSVRENIRYGRLDATDEEVEAAARMASAHSFIMRLEHGYDTMLEGDGANLSQGQRQLINIARAAISKAPVLILDEATSSVDTRTEKHIEKGMDRLMATRTTLVIAHRLSTVRNANAIMVLENGEIIERGDHDDLLSQKGRYYELYTGLSELD</sequence>
<dbReference type="SUPFAM" id="SSF52540">
    <property type="entry name" value="P-loop containing nucleoside triphosphate hydrolases"/>
    <property type="match status" value="1"/>
</dbReference>
<evidence type="ECO:0000259" key="11">
    <source>
        <dbReference type="PROSITE" id="PS50893"/>
    </source>
</evidence>
<dbReference type="PANTHER" id="PTHR43394">
    <property type="entry name" value="ATP-DEPENDENT PERMEASE MDL1, MITOCHONDRIAL"/>
    <property type="match status" value="1"/>
</dbReference>
<evidence type="ECO:0000259" key="12">
    <source>
        <dbReference type="PROSITE" id="PS50929"/>
    </source>
</evidence>
<dbReference type="InterPro" id="IPR011527">
    <property type="entry name" value="ABC1_TM_dom"/>
</dbReference>
<name>A0A3A9B197_9FIRM</name>
<feature type="transmembrane region" description="Helical" evidence="10">
    <location>
        <begin position="111"/>
        <end position="132"/>
    </location>
</feature>
<keyword evidence="2" id="KW-0813">Transport</keyword>
<dbReference type="InterPro" id="IPR003593">
    <property type="entry name" value="AAA+_ATPase"/>
</dbReference>
<feature type="region of interest" description="Disordered" evidence="9">
    <location>
        <begin position="18"/>
        <end position="53"/>
    </location>
</feature>
<dbReference type="Pfam" id="PF00005">
    <property type="entry name" value="ABC_tran"/>
    <property type="match status" value="1"/>
</dbReference>
<proteinExistence type="predicted"/>
<keyword evidence="3" id="KW-1003">Cell membrane</keyword>
<protein>
    <submittedName>
        <fullName evidence="13">ABC transporter ATP-binding protein</fullName>
    </submittedName>
</protein>
<evidence type="ECO:0000256" key="6">
    <source>
        <dbReference type="ARBA" id="ARBA00022840"/>
    </source>
</evidence>
<evidence type="ECO:0000256" key="9">
    <source>
        <dbReference type="SAM" id="MobiDB-lite"/>
    </source>
</evidence>
<keyword evidence="5" id="KW-0547">Nucleotide-binding</keyword>
<dbReference type="CDD" id="cd18547">
    <property type="entry name" value="ABC_6TM_Tm288_like"/>
    <property type="match status" value="1"/>
</dbReference>
<keyword evidence="6 13" id="KW-0067">ATP-binding</keyword>
<evidence type="ECO:0000256" key="5">
    <source>
        <dbReference type="ARBA" id="ARBA00022741"/>
    </source>
</evidence>
<dbReference type="PANTHER" id="PTHR43394:SF1">
    <property type="entry name" value="ATP-BINDING CASSETTE SUB-FAMILY B MEMBER 10, MITOCHONDRIAL"/>
    <property type="match status" value="1"/>
</dbReference>
<dbReference type="PROSITE" id="PS50929">
    <property type="entry name" value="ABC_TM1F"/>
    <property type="match status" value="1"/>
</dbReference>
<evidence type="ECO:0000256" key="4">
    <source>
        <dbReference type="ARBA" id="ARBA00022692"/>
    </source>
</evidence>
<dbReference type="InterPro" id="IPR039421">
    <property type="entry name" value="Type_1_exporter"/>
</dbReference>
<dbReference type="AlphaFoldDB" id="A0A3A9B197"/>
<evidence type="ECO:0000256" key="3">
    <source>
        <dbReference type="ARBA" id="ARBA00022475"/>
    </source>
</evidence>
<feature type="transmembrane region" description="Helical" evidence="10">
    <location>
        <begin position="72"/>
        <end position="91"/>
    </location>
</feature>
<dbReference type="OrthoDB" id="9762778at2"/>
<dbReference type="Pfam" id="PF00664">
    <property type="entry name" value="ABC_membrane"/>
    <property type="match status" value="1"/>
</dbReference>
<keyword evidence="14" id="KW-1185">Reference proteome</keyword>